<feature type="transmembrane region" description="Helical" evidence="1">
    <location>
        <begin position="168"/>
        <end position="185"/>
    </location>
</feature>
<feature type="transmembrane region" description="Helical" evidence="1">
    <location>
        <begin position="145"/>
        <end position="162"/>
    </location>
</feature>
<feature type="transmembrane region" description="Helical" evidence="1">
    <location>
        <begin position="366"/>
        <end position="383"/>
    </location>
</feature>
<accession>A0A917B0S2</accession>
<name>A0A917B0S2_HALAA</name>
<keyword evidence="1" id="KW-1133">Transmembrane helix</keyword>
<keyword evidence="1" id="KW-0812">Transmembrane</keyword>
<feature type="transmembrane region" description="Helical" evidence="1">
    <location>
        <begin position="119"/>
        <end position="140"/>
    </location>
</feature>
<dbReference type="EMBL" id="BMEL01000001">
    <property type="protein sequence ID" value="GGF15715.1"/>
    <property type="molecule type" value="Genomic_DNA"/>
</dbReference>
<organism evidence="3 4">
    <name type="scientific">Halobacillus andaensis</name>
    <dbReference type="NCBI Taxonomy" id="1176239"/>
    <lineage>
        <taxon>Bacteria</taxon>
        <taxon>Bacillati</taxon>
        <taxon>Bacillota</taxon>
        <taxon>Bacilli</taxon>
        <taxon>Bacillales</taxon>
        <taxon>Bacillaceae</taxon>
        <taxon>Halobacillus</taxon>
    </lineage>
</organism>
<feature type="transmembrane region" description="Helical" evidence="1">
    <location>
        <begin position="272"/>
        <end position="290"/>
    </location>
</feature>
<feature type="domain" description="DUF2157" evidence="2">
    <location>
        <begin position="11"/>
        <end position="146"/>
    </location>
</feature>
<feature type="transmembrane region" description="Helical" evidence="1">
    <location>
        <begin position="302"/>
        <end position="327"/>
    </location>
</feature>
<proteinExistence type="predicted"/>
<feature type="transmembrane region" description="Helical" evidence="1">
    <location>
        <begin position="339"/>
        <end position="360"/>
    </location>
</feature>
<dbReference type="RefSeq" id="WP_188376620.1">
    <property type="nucleotide sequence ID" value="NZ_BMEL01000001.1"/>
</dbReference>
<reference evidence="3" key="2">
    <citation type="submission" date="2020-09" db="EMBL/GenBank/DDBJ databases">
        <authorList>
            <person name="Sun Q."/>
            <person name="Zhou Y."/>
        </authorList>
    </citation>
    <scope>NUCLEOTIDE SEQUENCE</scope>
    <source>
        <strain evidence="3">CGMCC 1.12153</strain>
    </source>
</reference>
<feature type="transmembrane region" description="Helical" evidence="1">
    <location>
        <begin position="240"/>
        <end position="260"/>
    </location>
</feature>
<dbReference type="AlphaFoldDB" id="A0A917B0S2"/>
<gene>
    <name evidence="3" type="ORF">GCM10010954_12940</name>
</gene>
<dbReference type="Proteomes" id="UP000660110">
    <property type="component" value="Unassembled WGS sequence"/>
</dbReference>
<feature type="transmembrane region" description="Helical" evidence="1">
    <location>
        <begin position="66"/>
        <end position="87"/>
    </location>
</feature>
<feature type="transmembrane region" description="Helical" evidence="1">
    <location>
        <begin position="39"/>
        <end position="60"/>
    </location>
</feature>
<keyword evidence="4" id="KW-1185">Reference proteome</keyword>
<evidence type="ECO:0000256" key="1">
    <source>
        <dbReference type="SAM" id="Phobius"/>
    </source>
</evidence>
<evidence type="ECO:0000313" key="4">
    <source>
        <dbReference type="Proteomes" id="UP000660110"/>
    </source>
</evidence>
<evidence type="ECO:0000259" key="2">
    <source>
        <dbReference type="Pfam" id="PF09925"/>
    </source>
</evidence>
<feature type="transmembrane region" description="Helical" evidence="1">
    <location>
        <begin position="94"/>
        <end position="113"/>
    </location>
</feature>
<dbReference type="Pfam" id="PF09925">
    <property type="entry name" value="DUF2157"/>
    <property type="match status" value="1"/>
</dbReference>
<evidence type="ECO:0000313" key="3">
    <source>
        <dbReference type="EMBL" id="GGF15715.1"/>
    </source>
</evidence>
<dbReference type="InterPro" id="IPR018677">
    <property type="entry name" value="DUF2157"/>
</dbReference>
<protein>
    <recommendedName>
        <fullName evidence="2">DUF2157 domain-containing protein</fullName>
    </recommendedName>
</protein>
<feature type="transmembrane region" description="Helical" evidence="1">
    <location>
        <begin position="206"/>
        <end position="228"/>
    </location>
</feature>
<comment type="caution">
    <text evidence="3">The sequence shown here is derived from an EMBL/GenBank/DDBJ whole genome shotgun (WGS) entry which is preliminary data.</text>
</comment>
<reference evidence="3" key="1">
    <citation type="journal article" date="2014" name="Int. J. Syst. Evol. Microbiol.">
        <title>Complete genome sequence of Corynebacterium casei LMG S-19264T (=DSM 44701T), isolated from a smear-ripened cheese.</title>
        <authorList>
            <consortium name="US DOE Joint Genome Institute (JGI-PGF)"/>
            <person name="Walter F."/>
            <person name="Albersmeier A."/>
            <person name="Kalinowski J."/>
            <person name="Ruckert C."/>
        </authorList>
    </citation>
    <scope>NUCLEOTIDE SEQUENCE</scope>
    <source>
        <strain evidence="3">CGMCC 1.12153</strain>
    </source>
</reference>
<keyword evidence="1" id="KW-0472">Membrane</keyword>
<sequence>MNRGQLEKESERWVKDGVITSGQRVQILKRYEKKTGHPVLLTFAALFIGLGFLTFIASNWSALSDLVKMAIILFFLLVFYGTGAMLYQRRSKPVGLSFIIIALCVFGAGIFLTGQMYHFTSFSAFPFLIWSLAGFGLLLVFKESILFLATLVIVTAGQIYSGSTYQDFYIPLGLLFVAGLGWVLYKNGNRLLTGLFAISYVIQSMVFVFSYGWSYYWLILLFLALYIVSHLPYGQLHLKTFGSIAVLSIFTLNLFQVFLLGYESEDVEYSNFFFLAWSILFMYAVIQSAMESTKFNWIDLVLFIPVFRIGAGDLLSLLLMFAYSLGWLLAGYRKEQPEWVMKGTLAFLITTFVAYFQLAWAFMDRSIFFFTGGILLFILSYFLEKKRRQVKGGEPS</sequence>